<proteinExistence type="predicted"/>
<evidence type="ECO:0000256" key="1">
    <source>
        <dbReference type="SAM" id="MobiDB-lite"/>
    </source>
</evidence>
<feature type="transmembrane region" description="Helical" evidence="2">
    <location>
        <begin position="112"/>
        <end position="139"/>
    </location>
</feature>
<feature type="transmembrane region" description="Helical" evidence="2">
    <location>
        <begin position="80"/>
        <end position="100"/>
    </location>
</feature>
<name>A0A9P1IUH8_9PELO</name>
<dbReference type="Proteomes" id="UP001152747">
    <property type="component" value="Unassembled WGS sequence"/>
</dbReference>
<organism evidence="3 4">
    <name type="scientific">Caenorhabditis angaria</name>
    <dbReference type="NCBI Taxonomy" id="860376"/>
    <lineage>
        <taxon>Eukaryota</taxon>
        <taxon>Metazoa</taxon>
        <taxon>Ecdysozoa</taxon>
        <taxon>Nematoda</taxon>
        <taxon>Chromadorea</taxon>
        <taxon>Rhabditida</taxon>
        <taxon>Rhabditina</taxon>
        <taxon>Rhabditomorpha</taxon>
        <taxon>Rhabditoidea</taxon>
        <taxon>Rhabditidae</taxon>
        <taxon>Peloderinae</taxon>
        <taxon>Caenorhabditis</taxon>
    </lineage>
</organism>
<keyword evidence="2" id="KW-1133">Transmembrane helix</keyword>
<accession>A0A9P1IUH8</accession>
<gene>
    <name evidence="3" type="ORF">CAMP_LOCUS15025</name>
</gene>
<feature type="transmembrane region" description="Helical" evidence="2">
    <location>
        <begin position="12"/>
        <end position="32"/>
    </location>
</feature>
<protein>
    <submittedName>
        <fullName evidence="3">Uncharacterized protein</fullName>
    </submittedName>
</protein>
<dbReference type="AlphaFoldDB" id="A0A9P1IUH8"/>
<evidence type="ECO:0000313" key="4">
    <source>
        <dbReference type="Proteomes" id="UP001152747"/>
    </source>
</evidence>
<dbReference type="OrthoDB" id="5843204at2759"/>
<keyword evidence="2" id="KW-0812">Transmembrane</keyword>
<evidence type="ECO:0000256" key="2">
    <source>
        <dbReference type="SAM" id="Phobius"/>
    </source>
</evidence>
<evidence type="ECO:0000313" key="3">
    <source>
        <dbReference type="EMBL" id="CAI5452388.1"/>
    </source>
</evidence>
<feature type="transmembrane region" description="Helical" evidence="2">
    <location>
        <begin position="44"/>
        <end position="68"/>
    </location>
</feature>
<sequence length="446" mass="50695">MFQFLTTSEFIMNTVTFEFFSTGFINGIYVMFIHRSLCSIGLHILGLSSFLVVALVLFIAMNICEWVGEELLEQNICKFYSYELLHVILIVLASLVHSYTMWKIEKHAIKSFIFHVILTLLVYLGFSQGLKIASVFAIHQVNVKFLLHLVPTLNVAWIVLFNCQHPKERREMRIFGAKLMRGGRTGPVPRISVEESGHVQSHIALNLMRNPLNSFTKLQRRYEEILVKSMASGESSSDGQSSSASQNNNNIINCSSQNNGFLEIPKETNPSLEAPPQPTLSPRSQNPRIPKIRDSMDDCGCSPPSMRDLEYEDEGTSDTYREPLELNPIELMRFHSELALSGFKNQESSSAPAHKEEKNLLKNTTNQSEEAMTFNPLELLREFDTDIKRPSESPEHSKTLENSNNIPILPNQIFKHVIVETLQPKHEKLSCHIARVLSKELSQTKF</sequence>
<feature type="compositionally biased region" description="Low complexity" evidence="1">
    <location>
        <begin position="233"/>
        <end position="260"/>
    </location>
</feature>
<keyword evidence="4" id="KW-1185">Reference proteome</keyword>
<keyword evidence="2" id="KW-0472">Membrane</keyword>
<feature type="transmembrane region" description="Helical" evidence="2">
    <location>
        <begin position="145"/>
        <end position="163"/>
    </location>
</feature>
<comment type="caution">
    <text evidence="3">The sequence shown here is derived from an EMBL/GenBank/DDBJ whole genome shotgun (WGS) entry which is preliminary data.</text>
</comment>
<dbReference type="EMBL" id="CANHGI010000005">
    <property type="protein sequence ID" value="CAI5452388.1"/>
    <property type="molecule type" value="Genomic_DNA"/>
</dbReference>
<feature type="region of interest" description="Disordered" evidence="1">
    <location>
        <begin position="233"/>
        <end position="314"/>
    </location>
</feature>
<reference evidence="3" key="1">
    <citation type="submission" date="2022-11" db="EMBL/GenBank/DDBJ databases">
        <authorList>
            <person name="Kikuchi T."/>
        </authorList>
    </citation>
    <scope>NUCLEOTIDE SEQUENCE</scope>
    <source>
        <strain evidence="3">PS1010</strain>
    </source>
</reference>